<protein>
    <recommendedName>
        <fullName evidence="4">2-amino-4-hydroxy-6-hydroxymethyldihydropteridine pyrophosphokinase</fullName>
        <ecNumber evidence="3">2.7.6.3</ecNumber>
    </recommendedName>
    <alternativeName>
        <fullName evidence="11">6-hydroxymethyl-7,8-dihydropterin pyrophosphokinase</fullName>
    </alternativeName>
    <alternativeName>
        <fullName evidence="12">7,8-dihydro-6-hydroxymethylpterin-pyrophosphokinase</fullName>
    </alternativeName>
</protein>
<evidence type="ECO:0000256" key="12">
    <source>
        <dbReference type="ARBA" id="ARBA00033413"/>
    </source>
</evidence>
<evidence type="ECO:0000256" key="11">
    <source>
        <dbReference type="ARBA" id="ARBA00029766"/>
    </source>
</evidence>
<dbReference type="PANTHER" id="PTHR43071:SF1">
    <property type="entry name" value="2-AMINO-4-HYDROXY-6-HYDROXYMETHYLDIHYDROPTERIDINE PYROPHOSPHOKINASE"/>
    <property type="match status" value="1"/>
</dbReference>
<dbReference type="UniPathway" id="UPA00077">
    <property type="reaction ID" value="UER00155"/>
</dbReference>
<dbReference type="Pfam" id="PF01288">
    <property type="entry name" value="HPPK"/>
    <property type="match status" value="1"/>
</dbReference>
<organism evidence="14 15">
    <name type="scientific">Kaistella haifensis DSM 19056</name>
    <dbReference type="NCBI Taxonomy" id="1450526"/>
    <lineage>
        <taxon>Bacteria</taxon>
        <taxon>Pseudomonadati</taxon>
        <taxon>Bacteroidota</taxon>
        <taxon>Flavobacteriia</taxon>
        <taxon>Flavobacteriales</taxon>
        <taxon>Weeksellaceae</taxon>
        <taxon>Chryseobacterium group</taxon>
        <taxon>Kaistella</taxon>
    </lineage>
</organism>
<reference evidence="14 15" key="1">
    <citation type="submission" date="2017-05" db="EMBL/GenBank/DDBJ databases">
        <title>Genome of Chryseobacterium haifense.</title>
        <authorList>
            <person name="Newman J.D."/>
        </authorList>
    </citation>
    <scope>NUCLEOTIDE SEQUENCE [LARGE SCALE GENOMIC DNA]</scope>
    <source>
        <strain evidence="14 15">DSM 19056</strain>
    </source>
</reference>
<keyword evidence="5" id="KW-0808">Transferase</keyword>
<evidence type="ECO:0000256" key="4">
    <source>
        <dbReference type="ARBA" id="ARBA00016218"/>
    </source>
</evidence>
<evidence type="ECO:0000256" key="3">
    <source>
        <dbReference type="ARBA" id="ARBA00013253"/>
    </source>
</evidence>
<comment type="similarity">
    <text evidence="2">Belongs to the HPPK family.</text>
</comment>
<dbReference type="SUPFAM" id="SSF55083">
    <property type="entry name" value="6-hydroxymethyl-7,8-dihydropterin pyrophosphokinase, HPPK"/>
    <property type="match status" value="1"/>
</dbReference>
<gene>
    <name evidence="14" type="ORF">AP75_00320</name>
</gene>
<dbReference type="GO" id="GO:0016301">
    <property type="term" value="F:kinase activity"/>
    <property type="evidence" value="ECO:0007669"/>
    <property type="project" value="UniProtKB-KW"/>
</dbReference>
<evidence type="ECO:0000313" key="15">
    <source>
        <dbReference type="Proteomes" id="UP000197587"/>
    </source>
</evidence>
<dbReference type="Gene3D" id="3.30.70.560">
    <property type="entry name" value="7,8-Dihydro-6-hydroxymethylpterin-pyrophosphokinase HPPK"/>
    <property type="match status" value="1"/>
</dbReference>
<evidence type="ECO:0000256" key="6">
    <source>
        <dbReference type="ARBA" id="ARBA00022741"/>
    </source>
</evidence>
<dbReference type="EMBL" id="JASZ02000001">
    <property type="protein sequence ID" value="OWK99428.1"/>
    <property type="molecule type" value="Genomic_DNA"/>
</dbReference>
<keyword evidence="15" id="KW-1185">Reference proteome</keyword>
<keyword evidence="7 14" id="KW-0418">Kinase</keyword>
<evidence type="ECO:0000313" key="14">
    <source>
        <dbReference type="EMBL" id="OWK99428.1"/>
    </source>
</evidence>
<dbReference type="GO" id="GO:0003848">
    <property type="term" value="F:2-amino-4-hydroxy-6-hydroxymethyldihydropteridine diphosphokinase activity"/>
    <property type="evidence" value="ECO:0007669"/>
    <property type="project" value="UniProtKB-EC"/>
</dbReference>
<dbReference type="InterPro" id="IPR000550">
    <property type="entry name" value="Hppk"/>
</dbReference>
<evidence type="ECO:0000256" key="10">
    <source>
        <dbReference type="ARBA" id="ARBA00029409"/>
    </source>
</evidence>
<comment type="pathway">
    <text evidence="1">Cofactor biosynthesis; tetrahydrofolate biosynthesis; 2-amino-4-hydroxy-6-hydroxymethyl-7,8-dihydropteridine diphosphate from 7,8-dihydroneopterin triphosphate: step 4/4.</text>
</comment>
<keyword evidence="8" id="KW-0067">ATP-binding</keyword>
<evidence type="ECO:0000256" key="2">
    <source>
        <dbReference type="ARBA" id="ARBA00005810"/>
    </source>
</evidence>
<evidence type="ECO:0000256" key="9">
    <source>
        <dbReference type="ARBA" id="ARBA00022909"/>
    </source>
</evidence>
<evidence type="ECO:0000256" key="1">
    <source>
        <dbReference type="ARBA" id="ARBA00005051"/>
    </source>
</evidence>
<dbReference type="Proteomes" id="UP000197587">
    <property type="component" value="Unassembled WGS sequence"/>
</dbReference>
<dbReference type="InterPro" id="IPR035907">
    <property type="entry name" value="Hppk_sf"/>
</dbReference>
<evidence type="ECO:0000256" key="5">
    <source>
        <dbReference type="ARBA" id="ARBA00022679"/>
    </source>
</evidence>
<accession>A0A246BCL2</accession>
<dbReference type="GO" id="GO:0046656">
    <property type="term" value="P:folic acid biosynthetic process"/>
    <property type="evidence" value="ECO:0007669"/>
    <property type="project" value="UniProtKB-KW"/>
</dbReference>
<dbReference type="GO" id="GO:0046654">
    <property type="term" value="P:tetrahydrofolate biosynthetic process"/>
    <property type="evidence" value="ECO:0007669"/>
    <property type="project" value="UniProtKB-UniPathway"/>
</dbReference>
<dbReference type="NCBIfam" id="TIGR01498">
    <property type="entry name" value="folK"/>
    <property type="match status" value="1"/>
</dbReference>
<evidence type="ECO:0000259" key="13">
    <source>
        <dbReference type="Pfam" id="PF01288"/>
    </source>
</evidence>
<evidence type="ECO:0000256" key="8">
    <source>
        <dbReference type="ARBA" id="ARBA00022840"/>
    </source>
</evidence>
<comment type="caution">
    <text evidence="14">The sequence shown here is derived from an EMBL/GenBank/DDBJ whole genome shotgun (WGS) entry which is preliminary data.</text>
</comment>
<keyword evidence="6" id="KW-0547">Nucleotide-binding</keyword>
<keyword evidence="9" id="KW-0289">Folate biosynthesis</keyword>
<sequence>MSQHTVTLLLGSNLGNPEANLQIAQKLISSEIGEILTKSKILHSEAVEFVSNYNFCNIALVLKTQFSPVKLLNLIKKIELEMGRTADSAVTKGYTDRIIDIDIVLFNDLKFESKRLQIPHLKHLYQREFSRTLLESIKTH</sequence>
<name>A0A246BCL2_9FLAO</name>
<feature type="domain" description="7,8-dihydro-6-hydroxymethylpterin-pyrophosphokinase" evidence="13">
    <location>
        <begin position="8"/>
        <end position="137"/>
    </location>
</feature>
<dbReference type="PANTHER" id="PTHR43071">
    <property type="entry name" value="2-AMINO-4-HYDROXY-6-HYDROXYMETHYLDIHYDROPTERIDINE PYROPHOSPHOKINASE"/>
    <property type="match status" value="1"/>
</dbReference>
<evidence type="ECO:0000256" key="7">
    <source>
        <dbReference type="ARBA" id="ARBA00022777"/>
    </source>
</evidence>
<dbReference type="AlphaFoldDB" id="A0A246BCL2"/>
<dbReference type="GO" id="GO:0005524">
    <property type="term" value="F:ATP binding"/>
    <property type="evidence" value="ECO:0007669"/>
    <property type="project" value="UniProtKB-KW"/>
</dbReference>
<comment type="function">
    <text evidence="10">Catalyzes the transfer of pyrophosphate from adenosine triphosphate (ATP) to 6-hydroxymethyl-7,8-dihydropterin, an enzymatic step in folate biosynthesis pathway.</text>
</comment>
<proteinExistence type="inferred from homology"/>
<dbReference type="EC" id="2.7.6.3" evidence="3"/>
<dbReference type="CDD" id="cd00483">
    <property type="entry name" value="HPPK"/>
    <property type="match status" value="1"/>
</dbReference>